<feature type="compositionally biased region" description="Polar residues" evidence="1">
    <location>
        <begin position="34"/>
        <end position="60"/>
    </location>
</feature>
<feature type="region of interest" description="Disordered" evidence="1">
    <location>
        <begin position="34"/>
        <end position="62"/>
    </location>
</feature>
<reference evidence="4" key="1">
    <citation type="submission" date="2016-10" db="EMBL/GenBank/DDBJ databases">
        <authorList>
            <person name="Varghese N."/>
            <person name="Submissions S."/>
        </authorList>
    </citation>
    <scope>NUCLEOTIDE SEQUENCE [LARGE SCALE GENOMIC DNA]</scope>
    <source>
        <strain evidence="4">CGMCC 1.1761</strain>
    </source>
</reference>
<keyword evidence="2" id="KW-0732">Signal</keyword>
<feature type="chain" id="PRO_5011706184" evidence="2">
    <location>
        <begin position="25"/>
        <end position="105"/>
    </location>
</feature>
<keyword evidence="4" id="KW-1185">Reference proteome</keyword>
<evidence type="ECO:0000313" key="4">
    <source>
        <dbReference type="Proteomes" id="UP000198889"/>
    </source>
</evidence>
<evidence type="ECO:0000256" key="2">
    <source>
        <dbReference type="SAM" id="SignalP"/>
    </source>
</evidence>
<proteinExistence type="predicted"/>
<dbReference type="Proteomes" id="UP000198889">
    <property type="component" value="Unassembled WGS sequence"/>
</dbReference>
<dbReference type="EMBL" id="FMTP01000003">
    <property type="protein sequence ID" value="SCW68656.1"/>
    <property type="molecule type" value="Genomic_DNA"/>
</dbReference>
<accession>A0A1G4SHZ3</accession>
<dbReference type="RefSeq" id="WP_091439299.1">
    <property type="nucleotide sequence ID" value="NZ_FMTP01000003.1"/>
</dbReference>
<protein>
    <submittedName>
        <fullName evidence="3">Uncharacterized protein</fullName>
    </submittedName>
</protein>
<feature type="signal peptide" evidence="2">
    <location>
        <begin position="1"/>
        <end position="24"/>
    </location>
</feature>
<dbReference type="AlphaFoldDB" id="A0A1G4SHZ3"/>
<organism evidence="3 4">
    <name type="scientific">Ancylobacter rudongensis</name>
    <dbReference type="NCBI Taxonomy" id="177413"/>
    <lineage>
        <taxon>Bacteria</taxon>
        <taxon>Pseudomonadati</taxon>
        <taxon>Pseudomonadota</taxon>
        <taxon>Alphaproteobacteria</taxon>
        <taxon>Hyphomicrobiales</taxon>
        <taxon>Xanthobacteraceae</taxon>
        <taxon>Ancylobacter</taxon>
    </lineage>
</organism>
<name>A0A1G4SHZ3_9HYPH</name>
<sequence>MKKTVSIPMLGAVLAAAFVGPALADTNRPVIGSNSGWAPGTQQTQNYGASSHQGWSQQGHGTMYEGRNAATMYDGRNAGGMYGPNTQGVEPYIANQIEQNARSTR</sequence>
<evidence type="ECO:0000256" key="1">
    <source>
        <dbReference type="SAM" id="MobiDB-lite"/>
    </source>
</evidence>
<gene>
    <name evidence="3" type="ORF">SAMN05660859_2222</name>
</gene>
<evidence type="ECO:0000313" key="3">
    <source>
        <dbReference type="EMBL" id="SCW68656.1"/>
    </source>
</evidence>